<feature type="transmembrane region" description="Helical" evidence="6">
    <location>
        <begin position="109"/>
        <end position="128"/>
    </location>
</feature>
<evidence type="ECO:0000256" key="1">
    <source>
        <dbReference type="ARBA" id="ARBA00004141"/>
    </source>
</evidence>
<evidence type="ECO:0000256" key="2">
    <source>
        <dbReference type="ARBA" id="ARBA00022692"/>
    </source>
</evidence>
<dbReference type="GO" id="GO:0005789">
    <property type="term" value="C:endoplasmic reticulum membrane"/>
    <property type="evidence" value="ECO:0007669"/>
    <property type="project" value="InterPro"/>
</dbReference>
<dbReference type="GeneID" id="70233164"/>
<dbReference type="EMBL" id="JAEUBE010000087">
    <property type="protein sequence ID" value="KAH3670681.1"/>
    <property type="molecule type" value="Genomic_DNA"/>
</dbReference>
<evidence type="ECO:0000256" key="5">
    <source>
        <dbReference type="SAM" id="MobiDB-lite"/>
    </source>
</evidence>
<keyword evidence="8" id="KW-1185">Reference proteome</keyword>
<protein>
    <recommendedName>
        <fullName evidence="9">Protein ORM1</fullName>
    </recommendedName>
</protein>
<accession>A0A9P8T9A8</accession>
<reference evidence="7" key="2">
    <citation type="submission" date="2021-01" db="EMBL/GenBank/DDBJ databases">
        <authorList>
            <person name="Schikora-Tamarit M.A."/>
        </authorList>
    </citation>
    <scope>NUCLEOTIDE SEQUENCE</scope>
    <source>
        <strain evidence="7">CBS6075</strain>
    </source>
</reference>
<dbReference type="OrthoDB" id="1932233at2759"/>
<gene>
    <name evidence="7" type="ORF">OGAPHI_001196</name>
</gene>
<keyword evidence="3 6" id="KW-1133">Transmembrane helix</keyword>
<feature type="transmembrane region" description="Helical" evidence="6">
    <location>
        <begin position="210"/>
        <end position="228"/>
    </location>
</feature>
<proteinExistence type="predicted"/>
<evidence type="ECO:0008006" key="9">
    <source>
        <dbReference type="Google" id="ProtNLM"/>
    </source>
</evidence>
<evidence type="ECO:0000313" key="8">
    <source>
        <dbReference type="Proteomes" id="UP000769157"/>
    </source>
</evidence>
<keyword evidence="4 6" id="KW-0472">Membrane</keyword>
<feature type="compositionally biased region" description="Polar residues" evidence="5">
    <location>
        <begin position="54"/>
        <end position="66"/>
    </location>
</feature>
<dbReference type="AlphaFoldDB" id="A0A9P8T9A8"/>
<evidence type="ECO:0000256" key="6">
    <source>
        <dbReference type="SAM" id="Phobius"/>
    </source>
</evidence>
<feature type="region of interest" description="Disordered" evidence="5">
    <location>
        <begin position="48"/>
        <end position="78"/>
    </location>
</feature>
<name>A0A9P8T9A8_9ASCO</name>
<evidence type="ECO:0000256" key="4">
    <source>
        <dbReference type="ARBA" id="ARBA00023136"/>
    </source>
</evidence>
<sequence length="243" mass="27690">MGPNSTRMLALAILQSARRSTQARVLSTPGAINSLSLLIVPSKMNVEPFPTPSSPERLTVSPTTSHATKDHRRRRSSSLISKVEPETFDTKQDQDIQSNMNANWVHFKGAWIIHIVIIILLKVFYDLIPMFNNEWSWTLTNVTYVIGSYIMFHQIKGTPFDFNNGAYDNLTMWEQIDNGDQYTPVKKFLMGVPVALFLISTHYSNYDINLFVVNLVACLCVVIPKLPYSHRVRINIPYITDQN</sequence>
<comment type="subcellular location">
    <subcellularLocation>
        <location evidence="1">Membrane</location>
        <topology evidence="1">Multi-pass membrane protein</topology>
    </subcellularLocation>
</comment>
<dbReference type="RefSeq" id="XP_046064106.1">
    <property type="nucleotide sequence ID" value="XM_046201931.1"/>
</dbReference>
<organism evidence="7 8">
    <name type="scientific">Ogataea philodendri</name>
    <dbReference type="NCBI Taxonomy" id="1378263"/>
    <lineage>
        <taxon>Eukaryota</taxon>
        <taxon>Fungi</taxon>
        <taxon>Dikarya</taxon>
        <taxon>Ascomycota</taxon>
        <taxon>Saccharomycotina</taxon>
        <taxon>Pichiomycetes</taxon>
        <taxon>Pichiales</taxon>
        <taxon>Pichiaceae</taxon>
        <taxon>Ogataea</taxon>
    </lineage>
</organism>
<dbReference type="PANTHER" id="PTHR12665">
    <property type="entry name" value="ORMDL PROTEINS"/>
    <property type="match status" value="1"/>
</dbReference>
<dbReference type="Proteomes" id="UP000769157">
    <property type="component" value="Unassembled WGS sequence"/>
</dbReference>
<dbReference type="InterPro" id="IPR007203">
    <property type="entry name" value="ORMDL"/>
</dbReference>
<keyword evidence="2 6" id="KW-0812">Transmembrane</keyword>
<evidence type="ECO:0000256" key="3">
    <source>
        <dbReference type="ARBA" id="ARBA00022989"/>
    </source>
</evidence>
<dbReference type="Pfam" id="PF04061">
    <property type="entry name" value="ORMDL"/>
    <property type="match status" value="1"/>
</dbReference>
<comment type="caution">
    <text evidence="7">The sequence shown here is derived from an EMBL/GenBank/DDBJ whole genome shotgun (WGS) entry which is preliminary data.</text>
</comment>
<evidence type="ECO:0000313" key="7">
    <source>
        <dbReference type="EMBL" id="KAH3670681.1"/>
    </source>
</evidence>
<reference evidence="7" key="1">
    <citation type="journal article" date="2021" name="Open Biol.">
        <title>Shared evolutionary footprints suggest mitochondrial oxidative damage underlies multiple complex I losses in fungi.</title>
        <authorList>
            <person name="Schikora-Tamarit M.A."/>
            <person name="Marcet-Houben M."/>
            <person name="Nosek J."/>
            <person name="Gabaldon T."/>
        </authorList>
    </citation>
    <scope>NUCLEOTIDE SEQUENCE</scope>
    <source>
        <strain evidence="7">CBS6075</strain>
    </source>
</reference>